<proteinExistence type="predicted"/>
<sequence length="824" mass="86377">MRVIGDTAGGLSGGTFKLLSAPVNGLSSILDAASRGVKAHVSPANAQPPTLSADPARSHDAGGGPAAGSSSASPDDSGEDTAPGATGQTGRSSSQGGDPDPFDRIGSVALTSLAGSLKLLSAAVGGVGDAVFQAGVLAEGLAGGTGQVAEDTVRVVQRFVGWARDDMVKLNNRRGQGGHHDVRKNVDAPGPGKRPPPATPPVGVRTPEPAPHAAEKDGFTPDPALVSDGLSVLEAWEGVRDLGRLAVEALVRQAAGLFRLKNGALPPAPRIAALILLTVFIYDRRRRQRGRHQPPPPPPPPPPSPREPQRSSVARRDLRERGDGNRGPPSTAVAFDLAASLHSPSRSLFSRLRQAAGTPPLRAPGSPWTRRTYEVVPQPDGVDPSLPSPAQERERDRAAWLAWDEGYRRGQASRALDPAAEAETTAWLNHILASAWGGTKRVVPTGFAGVNGIAGGRDVHGCVVTGMLAADGLSSFVAEHLTEGFLEVLEEMKPTSVVGVELLDVELGSSAPQILGITMLDPTSSASPGWGDGRCNHEGECLSFRVDLEVAAPDLRVGVRVKVSSLEKALLPTGTVRLLELFFRGSMSVRAELRPEFPFVKTALIAFDDPPDVQIKLEQWGLDALSLGTVPAAVDEWARMALQQAISPYVMPGFIEVDAASAICPDCPEVPAARKAEKQQQGKAGGIDIRLPSSRLPAATAATFAKGREAAAGGKVSGRNVPGKDRGNRGFGNKNGKNADERKPGKFSGQDSGRFPTAASAFEGDGLVGRGGRAAAMANLYEHRGGMGRVVQWLKDRLTNFVISSNEIPTETEGRHVMDWQGMD</sequence>
<dbReference type="OrthoDB" id="10349592at2759"/>
<gene>
    <name evidence="2" type="ORF">Esi_0003_0313</name>
</gene>
<name>D7FW85_ECTSI</name>
<dbReference type="EMBL" id="FN648486">
    <property type="protein sequence ID" value="CBJ25605.1"/>
    <property type="molecule type" value="Genomic_DNA"/>
</dbReference>
<reference evidence="2 3" key="1">
    <citation type="journal article" date="2010" name="Nature">
        <title>The Ectocarpus genome and the independent evolution of multicellularity in brown algae.</title>
        <authorList>
            <person name="Cock J.M."/>
            <person name="Sterck L."/>
            <person name="Rouze P."/>
            <person name="Scornet D."/>
            <person name="Allen A.E."/>
            <person name="Amoutzias G."/>
            <person name="Anthouard V."/>
            <person name="Artiguenave F."/>
            <person name="Aury J.M."/>
            <person name="Badger J.H."/>
            <person name="Beszteri B."/>
            <person name="Billiau K."/>
            <person name="Bonnet E."/>
            <person name="Bothwell J.H."/>
            <person name="Bowler C."/>
            <person name="Boyen C."/>
            <person name="Brownlee C."/>
            <person name="Carrano C.J."/>
            <person name="Charrier B."/>
            <person name="Cho G.Y."/>
            <person name="Coelho S.M."/>
            <person name="Collen J."/>
            <person name="Corre E."/>
            <person name="Da Silva C."/>
            <person name="Delage L."/>
            <person name="Delaroque N."/>
            <person name="Dittami S.M."/>
            <person name="Doulbeau S."/>
            <person name="Elias M."/>
            <person name="Farnham G."/>
            <person name="Gachon C.M."/>
            <person name="Gschloessl B."/>
            <person name="Heesch S."/>
            <person name="Jabbari K."/>
            <person name="Jubin C."/>
            <person name="Kawai H."/>
            <person name="Kimura K."/>
            <person name="Kloareg B."/>
            <person name="Kupper F.C."/>
            <person name="Lang D."/>
            <person name="Le Bail A."/>
            <person name="Leblanc C."/>
            <person name="Lerouge P."/>
            <person name="Lohr M."/>
            <person name="Lopez P.J."/>
            <person name="Martens C."/>
            <person name="Maumus F."/>
            <person name="Michel G."/>
            <person name="Miranda-Saavedra D."/>
            <person name="Morales J."/>
            <person name="Moreau H."/>
            <person name="Motomura T."/>
            <person name="Nagasato C."/>
            <person name="Napoli C.A."/>
            <person name="Nelson D.R."/>
            <person name="Nyvall-Collen P."/>
            <person name="Peters A.F."/>
            <person name="Pommier C."/>
            <person name="Potin P."/>
            <person name="Poulain J."/>
            <person name="Quesneville H."/>
            <person name="Read B."/>
            <person name="Rensing S.A."/>
            <person name="Ritter A."/>
            <person name="Rousvoal S."/>
            <person name="Samanta M."/>
            <person name="Samson G."/>
            <person name="Schroeder D.C."/>
            <person name="Segurens B."/>
            <person name="Strittmatter M."/>
            <person name="Tonon T."/>
            <person name="Tregear J.W."/>
            <person name="Valentin K."/>
            <person name="von Dassow P."/>
            <person name="Yamagishi T."/>
            <person name="Van de Peer Y."/>
            <person name="Wincker P."/>
        </authorList>
    </citation>
    <scope>NUCLEOTIDE SEQUENCE [LARGE SCALE GENOMIC DNA]</scope>
    <source>
        <strain evidence="3">Ec32 / CCAP1310/4</strain>
    </source>
</reference>
<evidence type="ECO:0000256" key="1">
    <source>
        <dbReference type="SAM" id="MobiDB-lite"/>
    </source>
</evidence>
<feature type="compositionally biased region" description="Basic and acidic residues" evidence="1">
    <location>
        <begin position="314"/>
        <end position="324"/>
    </location>
</feature>
<dbReference type="CDD" id="cd21669">
    <property type="entry name" value="SMP_SF"/>
    <property type="match status" value="1"/>
</dbReference>
<dbReference type="AlphaFoldDB" id="D7FW85"/>
<keyword evidence="3" id="KW-1185">Reference proteome</keyword>
<feature type="compositionally biased region" description="Pro residues" evidence="1">
    <location>
        <begin position="293"/>
        <end position="306"/>
    </location>
</feature>
<feature type="region of interest" description="Disordered" evidence="1">
    <location>
        <begin position="356"/>
        <end position="393"/>
    </location>
</feature>
<feature type="compositionally biased region" description="Low complexity" evidence="1">
    <location>
        <begin position="84"/>
        <end position="97"/>
    </location>
</feature>
<organism evidence="2 3">
    <name type="scientific">Ectocarpus siliculosus</name>
    <name type="common">Brown alga</name>
    <name type="synonym">Conferva siliculosa</name>
    <dbReference type="NCBI Taxonomy" id="2880"/>
    <lineage>
        <taxon>Eukaryota</taxon>
        <taxon>Sar</taxon>
        <taxon>Stramenopiles</taxon>
        <taxon>Ochrophyta</taxon>
        <taxon>PX clade</taxon>
        <taxon>Phaeophyceae</taxon>
        <taxon>Ectocarpales</taxon>
        <taxon>Ectocarpaceae</taxon>
        <taxon>Ectocarpus</taxon>
    </lineage>
</organism>
<feature type="region of interest" description="Disordered" evidence="1">
    <location>
        <begin position="709"/>
        <end position="756"/>
    </location>
</feature>
<dbReference type="EMBL" id="FN649727">
    <property type="protein sequence ID" value="CBJ25605.1"/>
    <property type="molecule type" value="Genomic_DNA"/>
</dbReference>
<accession>D7FW85</accession>
<evidence type="ECO:0000313" key="2">
    <source>
        <dbReference type="EMBL" id="CBJ25605.1"/>
    </source>
</evidence>
<feature type="region of interest" description="Disordered" evidence="1">
    <location>
        <begin position="171"/>
        <end position="223"/>
    </location>
</feature>
<feature type="region of interest" description="Disordered" evidence="1">
    <location>
        <begin position="287"/>
        <end position="332"/>
    </location>
</feature>
<evidence type="ECO:0000313" key="3">
    <source>
        <dbReference type="Proteomes" id="UP000002630"/>
    </source>
</evidence>
<feature type="region of interest" description="Disordered" evidence="1">
    <location>
        <begin position="40"/>
        <end position="104"/>
    </location>
</feature>
<dbReference type="InParanoid" id="D7FW85"/>
<protein>
    <recommendedName>
        <fullName evidence="4">SMP-LTD domain-containing protein</fullName>
    </recommendedName>
</protein>
<evidence type="ECO:0008006" key="4">
    <source>
        <dbReference type="Google" id="ProtNLM"/>
    </source>
</evidence>
<dbReference type="Proteomes" id="UP000002630">
    <property type="component" value="Linkage Group LG02"/>
</dbReference>